<evidence type="ECO:0000256" key="5">
    <source>
        <dbReference type="ARBA" id="ARBA00022679"/>
    </source>
</evidence>
<dbReference type="GO" id="GO:0016301">
    <property type="term" value="F:kinase activity"/>
    <property type="evidence" value="ECO:0007669"/>
    <property type="project" value="UniProtKB-KW"/>
</dbReference>
<dbReference type="PROSITE" id="PS51098">
    <property type="entry name" value="PTS_EIIB_TYPE_1"/>
    <property type="match status" value="1"/>
</dbReference>
<dbReference type="OrthoDB" id="7571469at2"/>
<dbReference type="EMBL" id="RBIM01000003">
    <property type="protein sequence ID" value="RKR00330.1"/>
    <property type="molecule type" value="Genomic_DNA"/>
</dbReference>
<dbReference type="GO" id="GO:0009401">
    <property type="term" value="P:phosphoenolpyruvate-dependent sugar phosphotransferase system"/>
    <property type="evidence" value="ECO:0007669"/>
    <property type="project" value="UniProtKB-KW"/>
</dbReference>
<dbReference type="InterPro" id="IPR050429">
    <property type="entry name" value="PTS_Glucose_EIICBA"/>
</dbReference>
<name>A0A495DDG2_9PROT</name>
<feature type="transmembrane region" description="Helical" evidence="12">
    <location>
        <begin position="267"/>
        <end position="289"/>
    </location>
</feature>
<keyword evidence="7 12" id="KW-0812">Transmembrane</keyword>
<feature type="transmembrane region" description="Helical" evidence="12">
    <location>
        <begin position="215"/>
        <end position="239"/>
    </location>
</feature>
<dbReference type="InterPro" id="IPR010974">
    <property type="entry name" value="PTS_IIBC_nag"/>
</dbReference>
<dbReference type="Proteomes" id="UP000273675">
    <property type="component" value="Unassembled WGS sequence"/>
</dbReference>
<dbReference type="PANTHER" id="PTHR30009">
    <property type="entry name" value="CYTOCHROME C-TYPE SYNTHESIS PROTEIN AND PTS TRANSMEMBRANE COMPONENT"/>
    <property type="match status" value="1"/>
</dbReference>
<keyword evidence="9 12" id="KW-1133">Transmembrane helix</keyword>
<feature type="transmembrane region" description="Helical" evidence="12">
    <location>
        <begin position="323"/>
        <end position="347"/>
    </location>
</feature>
<feature type="active site" description="Phosphocysteine intermediate; for EIIB activity" evidence="11">
    <location>
        <position position="451"/>
    </location>
</feature>
<organism evidence="15 16">
    <name type="scientific">Maricaulis maris</name>
    <dbReference type="NCBI Taxonomy" id="74318"/>
    <lineage>
        <taxon>Bacteria</taxon>
        <taxon>Pseudomonadati</taxon>
        <taxon>Pseudomonadota</taxon>
        <taxon>Alphaproteobacteria</taxon>
        <taxon>Maricaulales</taxon>
        <taxon>Maricaulaceae</taxon>
        <taxon>Maricaulis</taxon>
    </lineage>
</organism>
<proteinExistence type="predicted"/>
<evidence type="ECO:0000256" key="3">
    <source>
        <dbReference type="ARBA" id="ARBA00022475"/>
    </source>
</evidence>
<sequence>MKQMMSGVQQLGRALMLPIAVLPAAALLLRLGQPDWLELIAPDMVGQGDNAISMLHATLPFIGAAGGALFSQLGILFAIGVAVGFAREGHGAAALAGVVAYFVTLSGAEALLTVPPDVLAGVPDGLAGLVANDYRDGLMARVHVPVGIICGATAGMLYNRYANIALPEYLAFFGGRRFVPIAAAVAGLGYALLLGLTVEAIVAGMEQASRAILDAGGIGLFVYGLLNRLLIVTGLHHIINNLAWFQVGNFQGAAGDLNRFFAGDPEAGGFMSGFFPVMMFGLPAACYAMYRQARPERRKEVGGMLGSMALTSFLTGVTEPIEFTFMFLAPALFALHAVLTGVAMALMDFLQVKLGFGFSAGLFDYVINFGDATNPLLLIPVGLAYAAIYYFVFSFAIRWLDLKTPGREPAAAGIAAASGSSAAASGGGLTAATGFVVALGGAGNLVSIGACTTRLRLEIKKQDLVDEAALRALGAKGFVRPSANTLQVIIGPTAERVADEIRAAMSGPAAATAPAEIAGSAKTTAGKVRADLPEAIAHLLAGPAGLGAAWLAGTNRLIIESGIRDNLDTDALAKLGVYAVKPAGDAAVSQFLIVDDALRQQVFASASLGA</sequence>
<dbReference type="CDD" id="cd00212">
    <property type="entry name" value="PTS_IIB_glc"/>
    <property type="match status" value="1"/>
</dbReference>
<feature type="transmembrane region" description="Helical" evidence="12">
    <location>
        <begin position="58"/>
        <end position="85"/>
    </location>
</feature>
<evidence type="ECO:0000259" key="13">
    <source>
        <dbReference type="PROSITE" id="PS51098"/>
    </source>
</evidence>
<dbReference type="GO" id="GO:0019866">
    <property type="term" value="C:organelle inner membrane"/>
    <property type="evidence" value="ECO:0007669"/>
    <property type="project" value="InterPro"/>
</dbReference>
<evidence type="ECO:0000256" key="10">
    <source>
        <dbReference type="ARBA" id="ARBA00023136"/>
    </source>
</evidence>
<dbReference type="Gene3D" id="3.30.1360.60">
    <property type="entry name" value="Glucose permease domain IIB"/>
    <property type="match status" value="1"/>
</dbReference>
<comment type="subcellular location">
    <subcellularLocation>
        <location evidence="1">Cell membrane</location>
        <topology evidence="1">Multi-pass membrane protein</topology>
    </subcellularLocation>
</comment>
<evidence type="ECO:0000256" key="7">
    <source>
        <dbReference type="ARBA" id="ARBA00022692"/>
    </source>
</evidence>
<feature type="domain" description="PTS EIIC type-1" evidence="14">
    <location>
        <begin position="2"/>
        <end position="409"/>
    </location>
</feature>
<dbReference type="NCBIfam" id="TIGR01998">
    <property type="entry name" value="PTS-II-BC-nag"/>
    <property type="match status" value="1"/>
</dbReference>
<dbReference type="GO" id="GO:0005886">
    <property type="term" value="C:plasma membrane"/>
    <property type="evidence" value="ECO:0007669"/>
    <property type="project" value="UniProtKB-SubCell"/>
</dbReference>
<dbReference type="NCBIfam" id="TIGR00826">
    <property type="entry name" value="EIIB_glc"/>
    <property type="match status" value="1"/>
</dbReference>
<dbReference type="InterPro" id="IPR018113">
    <property type="entry name" value="PTrfase_EIIB_Cys"/>
</dbReference>
<evidence type="ECO:0000256" key="2">
    <source>
        <dbReference type="ARBA" id="ARBA00022448"/>
    </source>
</evidence>
<evidence type="ECO:0000256" key="11">
    <source>
        <dbReference type="PROSITE-ProRule" id="PRU00421"/>
    </source>
</evidence>
<feature type="transmembrane region" description="Helical" evidence="12">
    <location>
        <begin position="301"/>
        <end position="317"/>
    </location>
</feature>
<evidence type="ECO:0000256" key="4">
    <source>
        <dbReference type="ARBA" id="ARBA00022597"/>
    </source>
</evidence>
<feature type="transmembrane region" description="Helical" evidence="12">
    <location>
        <begin position="376"/>
        <end position="397"/>
    </location>
</feature>
<dbReference type="GO" id="GO:0090563">
    <property type="term" value="F:protein-phosphocysteine-sugar phosphotransferase activity"/>
    <property type="evidence" value="ECO:0007669"/>
    <property type="project" value="TreeGrafter"/>
</dbReference>
<evidence type="ECO:0000256" key="6">
    <source>
        <dbReference type="ARBA" id="ARBA00022683"/>
    </source>
</evidence>
<evidence type="ECO:0000313" key="15">
    <source>
        <dbReference type="EMBL" id="RKR00330.1"/>
    </source>
</evidence>
<accession>A0A495DDG2</accession>
<dbReference type="PROSITE" id="PS51103">
    <property type="entry name" value="PTS_EIIC_TYPE_1"/>
    <property type="match status" value="1"/>
</dbReference>
<gene>
    <name evidence="15" type="ORF">C7435_1535</name>
</gene>
<feature type="transmembrane region" description="Helical" evidence="12">
    <location>
        <begin position="178"/>
        <end position="203"/>
    </location>
</feature>
<evidence type="ECO:0000256" key="1">
    <source>
        <dbReference type="ARBA" id="ARBA00004651"/>
    </source>
</evidence>
<dbReference type="GO" id="GO:0015764">
    <property type="term" value="P:N-acetylglucosamine transport"/>
    <property type="evidence" value="ECO:0007669"/>
    <property type="project" value="TreeGrafter"/>
</dbReference>
<evidence type="ECO:0000256" key="12">
    <source>
        <dbReference type="SAM" id="Phobius"/>
    </source>
</evidence>
<reference evidence="15 16" key="1">
    <citation type="submission" date="2018-10" db="EMBL/GenBank/DDBJ databases">
        <title>Genomic Encyclopedia of Type Strains, Phase IV (KMG-IV): sequencing the most valuable type-strain genomes for metagenomic binning, comparative biology and taxonomic classification.</title>
        <authorList>
            <person name="Goeker M."/>
        </authorList>
    </citation>
    <scope>NUCLEOTIDE SEQUENCE [LARGE SCALE GENOMIC DNA]</scope>
    <source>
        <strain evidence="15 16">DSM 4734</strain>
    </source>
</reference>
<keyword evidence="8" id="KW-0418">Kinase</keyword>
<dbReference type="AlphaFoldDB" id="A0A495DDG2"/>
<comment type="caution">
    <text evidence="15">The sequence shown here is derived from an EMBL/GenBank/DDBJ whole genome shotgun (WGS) entry which is preliminary data.</text>
</comment>
<keyword evidence="2" id="KW-0813">Transport</keyword>
<evidence type="ECO:0000256" key="9">
    <source>
        <dbReference type="ARBA" id="ARBA00022989"/>
    </source>
</evidence>
<dbReference type="SUPFAM" id="SSF55604">
    <property type="entry name" value="Glucose permease domain IIB"/>
    <property type="match status" value="1"/>
</dbReference>
<dbReference type="RefSeq" id="WP_121210652.1">
    <property type="nucleotide sequence ID" value="NZ_RBIM01000003.1"/>
</dbReference>
<keyword evidence="4" id="KW-0762">Sugar transport</keyword>
<evidence type="ECO:0000256" key="8">
    <source>
        <dbReference type="ARBA" id="ARBA00022777"/>
    </source>
</evidence>
<dbReference type="Pfam" id="PF02378">
    <property type="entry name" value="PTS_EIIC"/>
    <property type="match status" value="1"/>
</dbReference>
<dbReference type="PANTHER" id="PTHR30009:SF4">
    <property type="entry name" value="PTS SYSTEM N-ACETYLGLUCOSAMINE-SPECIFIC EIICBA COMPONENT"/>
    <property type="match status" value="1"/>
</dbReference>
<dbReference type="GO" id="GO:0008982">
    <property type="term" value="F:protein-N(PI)-phosphohistidine-sugar phosphotransferase activity"/>
    <property type="evidence" value="ECO:0007669"/>
    <property type="project" value="InterPro"/>
</dbReference>
<dbReference type="InterPro" id="IPR001996">
    <property type="entry name" value="PTS_IIB_1"/>
</dbReference>
<keyword evidence="5" id="KW-0808">Transferase</keyword>
<evidence type="ECO:0000313" key="16">
    <source>
        <dbReference type="Proteomes" id="UP000273675"/>
    </source>
</evidence>
<dbReference type="GO" id="GO:0015572">
    <property type="term" value="F:N-acetylglucosamine transmembrane transporter activity"/>
    <property type="evidence" value="ECO:0007669"/>
    <property type="project" value="InterPro"/>
</dbReference>
<dbReference type="Pfam" id="PF00367">
    <property type="entry name" value="PTS_EIIB"/>
    <property type="match status" value="1"/>
</dbReference>
<feature type="domain" description="PTS EIIB type-1" evidence="13">
    <location>
        <begin position="429"/>
        <end position="511"/>
    </location>
</feature>
<dbReference type="InterPro" id="IPR013013">
    <property type="entry name" value="PTS_EIIC_1"/>
</dbReference>
<protein>
    <submittedName>
        <fullName evidence="15">PTS system N-acetylglucosamine-specific IIB component (Glc family) /PTS system N-acetylglucosamine-specific IIC component (Glc family)</fullName>
    </submittedName>
</protein>
<keyword evidence="10 12" id="KW-0472">Membrane</keyword>
<keyword evidence="6" id="KW-0598">Phosphotransferase system</keyword>
<keyword evidence="3" id="KW-1003">Cell membrane</keyword>
<evidence type="ECO:0000259" key="14">
    <source>
        <dbReference type="PROSITE" id="PS51103"/>
    </source>
</evidence>
<feature type="transmembrane region" description="Helical" evidence="12">
    <location>
        <begin position="92"/>
        <end position="114"/>
    </location>
</feature>
<dbReference type="InterPro" id="IPR036878">
    <property type="entry name" value="Glu_permease_IIB"/>
</dbReference>
<dbReference type="InterPro" id="IPR003352">
    <property type="entry name" value="PTS_EIIC"/>
</dbReference>